<organism evidence="1 2">
    <name type="scientific">Vitis vinifera</name>
    <name type="common">Grape</name>
    <dbReference type="NCBI Taxonomy" id="29760"/>
    <lineage>
        <taxon>Eukaryota</taxon>
        <taxon>Viridiplantae</taxon>
        <taxon>Streptophyta</taxon>
        <taxon>Embryophyta</taxon>
        <taxon>Tracheophyta</taxon>
        <taxon>Spermatophyta</taxon>
        <taxon>Magnoliopsida</taxon>
        <taxon>eudicotyledons</taxon>
        <taxon>Gunneridae</taxon>
        <taxon>Pentapetalae</taxon>
        <taxon>rosids</taxon>
        <taxon>Vitales</taxon>
        <taxon>Vitaceae</taxon>
        <taxon>Viteae</taxon>
        <taxon>Vitis</taxon>
    </lineage>
</organism>
<proteinExistence type="predicted"/>
<dbReference type="EMBL" id="QGNW01000580">
    <property type="protein sequence ID" value="RVW67495.1"/>
    <property type="molecule type" value="Genomic_DNA"/>
</dbReference>
<evidence type="ECO:0000313" key="1">
    <source>
        <dbReference type="EMBL" id="RVW67495.1"/>
    </source>
</evidence>
<gene>
    <name evidence="1" type="ORF">CK203_063108</name>
</gene>
<comment type="caution">
    <text evidence="1">The sequence shown here is derived from an EMBL/GenBank/DDBJ whole genome shotgun (WGS) entry which is preliminary data.</text>
</comment>
<protein>
    <submittedName>
        <fullName evidence="1">Uncharacterized protein</fullName>
    </submittedName>
</protein>
<name>A0A438G5L7_VITVI</name>
<evidence type="ECO:0000313" key="2">
    <source>
        <dbReference type="Proteomes" id="UP000288805"/>
    </source>
</evidence>
<sequence length="460" mass="51016">MTPDMGRLGPGVPTAIFINTVLDVSRKDSRLLGKDQMSQFLHSFPDGAGKLPRSLIDLQREIKYRWSYGVYNPGSPGTWSGYRSQILGSLVLALYDVEMAYREDYGQILHLGIERPPVSYTAIRQPCYAAQFTARPTTPYPPTQSSANFWPPPQPIPPQFRMDLHYAYHQGPGHETDRCTALRHARSGFDRPGFGALGSVECDRKPVTCPHHACSPSTSRWPQMPAPFHLVPEGGVSVQVPRVDDSQTLDVQYILQGGRVMRQTPPTATRPVEARISIWSLLASSSTHRDALIRALIQIRVETTTSPEGLVHMMMAGRATCIVFSDDNLPPEGWVTRVHFIYLSVVRPPSPIRPSGQWLDPERMSSCPAIALGYAPSDFGPSTQTIRAYDSTRREVMGTLEIKLLISPATFVAVFQVLRILTSCVVVQSVGDVFILAEPVLEISHADDDIFLTGFTFDEV</sequence>
<dbReference type="Proteomes" id="UP000288805">
    <property type="component" value="Unassembled WGS sequence"/>
</dbReference>
<dbReference type="PANTHER" id="PTHR32108:SF9">
    <property type="entry name" value="REVERSE TRANSCRIPTASE RNASE H-LIKE DOMAIN-CONTAINING PROTEIN"/>
    <property type="match status" value="1"/>
</dbReference>
<dbReference type="PANTHER" id="PTHR32108">
    <property type="entry name" value="DNA-DIRECTED RNA POLYMERASE SUBUNIT ALPHA"/>
    <property type="match status" value="1"/>
</dbReference>
<reference evidence="1 2" key="1">
    <citation type="journal article" date="2018" name="PLoS Genet.">
        <title>Population sequencing reveals clonal diversity and ancestral inbreeding in the grapevine cultivar Chardonnay.</title>
        <authorList>
            <person name="Roach M.J."/>
            <person name="Johnson D.L."/>
            <person name="Bohlmann J."/>
            <person name="van Vuuren H.J."/>
            <person name="Jones S.J."/>
            <person name="Pretorius I.S."/>
            <person name="Schmidt S.A."/>
            <person name="Borneman A.R."/>
        </authorList>
    </citation>
    <scope>NUCLEOTIDE SEQUENCE [LARGE SCALE GENOMIC DNA]</scope>
    <source>
        <strain evidence="2">cv. Chardonnay</strain>
        <tissue evidence="1">Leaf</tissue>
    </source>
</reference>
<accession>A0A438G5L7</accession>
<dbReference type="AlphaFoldDB" id="A0A438G5L7"/>